<sequence length="154" mass="17436">ILIALKIINIFIQLLGTVENETTENLNTFVLTNVETHITEVPHSKLDAPKLSSRLYTSGKRNECWKEARCEPLEEHTCFGVNLPYTHTSLALSGLPSQRAAREALEYMTALKNLPHCWSVVQPFLCAILFPQKCVLLLEDHVDYSKKKMDGLNI</sequence>
<dbReference type="EMBL" id="SEYY01019672">
    <property type="protein sequence ID" value="KAB7498020.1"/>
    <property type="molecule type" value="Genomic_DNA"/>
</dbReference>
<dbReference type="Gene3D" id="1.10.2000.10">
    <property type="entry name" value="Frizzled cysteine-rich domain"/>
    <property type="match status" value="1"/>
</dbReference>
<reference evidence="2 3" key="1">
    <citation type="journal article" date="2019" name="PLoS Biol.">
        <title>Sex chromosomes control vertical transmission of feminizing Wolbachia symbionts in an isopod.</title>
        <authorList>
            <person name="Becking T."/>
            <person name="Chebbi M.A."/>
            <person name="Giraud I."/>
            <person name="Moumen B."/>
            <person name="Laverre T."/>
            <person name="Caubet Y."/>
            <person name="Peccoud J."/>
            <person name="Gilbert C."/>
            <person name="Cordaux R."/>
        </authorList>
    </citation>
    <scope>NUCLEOTIDE SEQUENCE [LARGE SCALE GENOMIC DNA]</scope>
    <source>
        <strain evidence="2">ANa2</strain>
        <tissue evidence="2">Whole body excluding digestive tract and cuticle</tissue>
    </source>
</reference>
<feature type="chain" id="PRO_5024454362" evidence="1">
    <location>
        <begin position="21"/>
        <end position="154"/>
    </location>
</feature>
<name>A0A5N5SZC6_9CRUS</name>
<gene>
    <name evidence="2" type="ORF">Anas_08720</name>
</gene>
<dbReference type="SUPFAM" id="SSF63501">
    <property type="entry name" value="Frizzled cysteine-rich domain"/>
    <property type="match status" value="1"/>
</dbReference>
<evidence type="ECO:0000313" key="2">
    <source>
        <dbReference type="EMBL" id="KAB7498020.1"/>
    </source>
</evidence>
<dbReference type="InterPro" id="IPR036790">
    <property type="entry name" value="Frizzled_dom_sf"/>
</dbReference>
<feature type="non-terminal residue" evidence="2">
    <location>
        <position position="1"/>
    </location>
</feature>
<dbReference type="Proteomes" id="UP000326759">
    <property type="component" value="Unassembled WGS sequence"/>
</dbReference>
<protein>
    <submittedName>
        <fullName evidence="2">Uncharacterized protein</fullName>
    </submittedName>
</protein>
<proteinExistence type="predicted"/>
<evidence type="ECO:0000313" key="3">
    <source>
        <dbReference type="Proteomes" id="UP000326759"/>
    </source>
</evidence>
<comment type="caution">
    <text evidence="2">The sequence shown here is derived from an EMBL/GenBank/DDBJ whole genome shotgun (WGS) entry which is preliminary data.</text>
</comment>
<evidence type="ECO:0000256" key="1">
    <source>
        <dbReference type="SAM" id="SignalP"/>
    </source>
</evidence>
<dbReference type="OrthoDB" id="10064659at2759"/>
<keyword evidence="3" id="KW-1185">Reference proteome</keyword>
<feature type="signal peptide" evidence="1">
    <location>
        <begin position="1"/>
        <end position="20"/>
    </location>
</feature>
<accession>A0A5N5SZC6</accession>
<dbReference type="AlphaFoldDB" id="A0A5N5SZC6"/>
<organism evidence="2 3">
    <name type="scientific">Armadillidium nasatum</name>
    <dbReference type="NCBI Taxonomy" id="96803"/>
    <lineage>
        <taxon>Eukaryota</taxon>
        <taxon>Metazoa</taxon>
        <taxon>Ecdysozoa</taxon>
        <taxon>Arthropoda</taxon>
        <taxon>Crustacea</taxon>
        <taxon>Multicrustacea</taxon>
        <taxon>Malacostraca</taxon>
        <taxon>Eumalacostraca</taxon>
        <taxon>Peracarida</taxon>
        <taxon>Isopoda</taxon>
        <taxon>Oniscidea</taxon>
        <taxon>Crinocheta</taxon>
        <taxon>Armadillidiidae</taxon>
        <taxon>Armadillidium</taxon>
    </lineage>
</organism>
<keyword evidence="1" id="KW-0732">Signal</keyword>